<evidence type="ECO:0000313" key="2">
    <source>
        <dbReference type="EMBL" id="CAK1581557.1"/>
    </source>
</evidence>
<dbReference type="InterPro" id="IPR043502">
    <property type="entry name" value="DNA/RNA_pol_sf"/>
</dbReference>
<dbReference type="PROSITE" id="PS50878">
    <property type="entry name" value="RT_POL"/>
    <property type="match status" value="1"/>
</dbReference>
<protein>
    <recommendedName>
        <fullName evidence="1">Reverse transcriptase domain-containing protein</fullName>
    </recommendedName>
</protein>
<dbReference type="Pfam" id="PF00078">
    <property type="entry name" value="RVT_1"/>
    <property type="match status" value="1"/>
</dbReference>
<dbReference type="EMBL" id="CAVLGL010000035">
    <property type="protein sequence ID" value="CAK1581557.1"/>
    <property type="molecule type" value="Genomic_DNA"/>
</dbReference>
<comment type="caution">
    <text evidence="2">The sequence shown here is derived from an EMBL/GenBank/DDBJ whole genome shotgun (WGS) entry which is preliminary data.</text>
</comment>
<keyword evidence="3" id="KW-1185">Reference proteome</keyword>
<evidence type="ECO:0000313" key="3">
    <source>
        <dbReference type="Proteomes" id="UP001314205"/>
    </source>
</evidence>
<dbReference type="Proteomes" id="UP001314205">
    <property type="component" value="Unassembled WGS sequence"/>
</dbReference>
<proteinExistence type="predicted"/>
<dbReference type="AlphaFoldDB" id="A0AAV1KI72"/>
<dbReference type="SUPFAM" id="SSF56672">
    <property type="entry name" value="DNA/RNA polymerases"/>
    <property type="match status" value="1"/>
</dbReference>
<gene>
    <name evidence="2" type="ORF">PARMNEM_LOCUS3208</name>
</gene>
<evidence type="ECO:0000259" key="1">
    <source>
        <dbReference type="PROSITE" id="PS50878"/>
    </source>
</evidence>
<accession>A0AAV1KI72</accession>
<dbReference type="CDD" id="cd01650">
    <property type="entry name" value="RT_nLTR_like"/>
    <property type="match status" value="1"/>
</dbReference>
<sequence length="802" mass="91041">MGDFNTDLLVPTSPRSSKLLHIVESVGLHILPLQATHHNTDGNDTWLDLILTSSPTLVSSHGQHLASGFSHHDLIFLSYVRKPPKLLPKILHMRCFGRMDLEELCLDASKLKWDSVVGASTVDEKVSAFNDTILKLYDVHAPVKRVKVKRPHAPWMTRGVRIAMTRSDRAFQRFRRERSEERWNLYKAARNRCNQMIRNAKRRYILDNIISSSSADIWKFLRTLGIGKQPHFEFQGTLGLDDINRHLVSHTPLDHQTKCHTVDYLNGLPCLDIDPFHFSPVASDEIKKIILSIKSNAVGCDNISRRMIIYILDHILPVISHIINFSLNSGVFPSLWRMAHIIPLPKTSNPTLPNHFRPISILPFLSKILEACVHRQLSLFVYKNNLLSPFQSGFRPGHSTVSALLKVTDDIRAGMEDTKVTVLALVDFSNAFNTISHDILLSILSHSMISSEALDWFSTYLRGRQQSVRIGESASSWCDINAGVPQGGILSPLLFSVFINLITHNLQCAYHLYADDLQLYAQANVDCLSVAVDMVNKDLEHIKSWSDRFGLSVNPSKCQAIILGSHRTIKKVDTTALPAIIFNGSVLGLCSSVKDLGLNIDSTLSWHAQVTNVSQKVTGTLWALYRLKNFLPSGNKTLLVQSLILPLIDYCDVCYFDLNADLLDKYDRLLNNCIRFIFNLRKYDHVSTYRSQLKWLPIRQRRSVRALTTLYSILMSPTPPSYLTSHFQYLCSSHDRNLRSSNNLLLKCPSHKSGFLHSSFTVQSVHLWNALPLEIRTADNRYAFKKKIREHYFNKLAESSHL</sequence>
<dbReference type="GO" id="GO:0071897">
    <property type="term" value="P:DNA biosynthetic process"/>
    <property type="evidence" value="ECO:0007669"/>
    <property type="project" value="UniProtKB-ARBA"/>
</dbReference>
<dbReference type="InterPro" id="IPR000477">
    <property type="entry name" value="RT_dom"/>
</dbReference>
<dbReference type="PANTHER" id="PTHR33332">
    <property type="entry name" value="REVERSE TRANSCRIPTASE DOMAIN-CONTAINING PROTEIN"/>
    <property type="match status" value="1"/>
</dbReference>
<name>A0AAV1KI72_9NEOP</name>
<feature type="domain" description="Reverse transcriptase" evidence="1">
    <location>
        <begin position="325"/>
        <end position="587"/>
    </location>
</feature>
<reference evidence="2 3" key="1">
    <citation type="submission" date="2023-11" db="EMBL/GenBank/DDBJ databases">
        <authorList>
            <person name="Hedman E."/>
            <person name="Englund M."/>
            <person name="Stromberg M."/>
            <person name="Nyberg Akerstrom W."/>
            <person name="Nylinder S."/>
            <person name="Jareborg N."/>
            <person name="Kallberg Y."/>
            <person name="Kronander E."/>
        </authorList>
    </citation>
    <scope>NUCLEOTIDE SEQUENCE [LARGE SCALE GENOMIC DNA]</scope>
</reference>
<organism evidence="2 3">
    <name type="scientific">Parnassius mnemosyne</name>
    <name type="common">clouded apollo</name>
    <dbReference type="NCBI Taxonomy" id="213953"/>
    <lineage>
        <taxon>Eukaryota</taxon>
        <taxon>Metazoa</taxon>
        <taxon>Ecdysozoa</taxon>
        <taxon>Arthropoda</taxon>
        <taxon>Hexapoda</taxon>
        <taxon>Insecta</taxon>
        <taxon>Pterygota</taxon>
        <taxon>Neoptera</taxon>
        <taxon>Endopterygota</taxon>
        <taxon>Lepidoptera</taxon>
        <taxon>Glossata</taxon>
        <taxon>Ditrysia</taxon>
        <taxon>Papilionoidea</taxon>
        <taxon>Papilionidae</taxon>
        <taxon>Parnassiinae</taxon>
        <taxon>Parnassini</taxon>
        <taxon>Parnassius</taxon>
        <taxon>Driopa</taxon>
    </lineage>
</organism>